<comment type="caution">
    <text evidence="3">The sequence shown here is derived from an EMBL/GenBank/DDBJ whole genome shotgun (WGS) entry which is preliminary data.</text>
</comment>
<gene>
    <name evidence="3" type="ORF">L9G74_20730</name>
</gene>
<dbReference type="Pfam" id="PF00892">
    <property type="entry name" value="EamA"/>
    <property type="match status" value="1"/>
</dbReference>
<dbReference type="SUPFAM" id="SSF103481">
    <property type="entry name" value="Multidrug resistance efflux transporter EmrE"/>
    <property type="match status" value="1"/>
</dbReference>
<dbReference type="InterPro" id="IPR000620">
    <property type="entry name" value="EamA_dom"/>
</dbReference>
<dbReference type="Proteomes" id="UP001201549">
    <property type="component" value="Unassembled WGS sequence"/>
</dbReference>
<name>A0ABT2FRZ5_9GAMM</name>
<feature type="non-terminal residue" evidence="3">
    <location>
        <position position="89"/>
    </location>
</feature>
<protein>
    <submittedName>
        <fullName evidence="3">DMT family transporter</fullName>
    </submittedName>
</protein>
<feature type="transmembrane region" description="Helical" evidence="1">
    <location>
        <begin position="54"/>
        <end position="71"/>
    </location>
</feature>
<evidence type="ECO:0000256" key="1">
    <source>
        <dbReference type="SAM" id="Phobius"/>
    </source>
</evidence>
<dbReference type="RefSeq" id="WP_238898642.1">
    <property type="nucleotide sequence ID" value="NZ_JAKOGG010000303.1"/>
</dbReference>
<dbReference type="EMBL" id="JAKOGG010000303">
    <property type="protein sequence ID" value="MCS4558846.1"/>
    <property type="molecule type" value="Genomic_DNA"/>
</dbReference>
<sequence length="89" mass="9423">GACLFALVAARGRLRLPERRDLPILISVGVLQIALFLGLIHFSLQYVDAGRSAILAYTTPLWITPIAVVLLNEPMTTGRLAGLGLGLGG</sequence>
<keyword evidence="1" id="KW-0812">Transmembrane</keyword>
<dbReference type="InterPro" id="IPR037185">
    <property type="entry name" value="EmrE-like"/>
</dbReference>
<evidence type="ECO:0000313" key="4">
    <source>
        <dbReference type="Proteomes" id="UP001201549"/>
    </source>
</evidence>
<evidence type="ECO:0000259" key="2">
    <source>
        <dbReference type="Pfam" id="PF00892"/>
    </source>
</evidence>
<reference evidence="4" key="2">
    <citation type="submission" date="2023-07" db="EMBL/GenBank/DDBJ databases">
        <title>Shewanella mangrovi sp. nov., an acetaldehyde- degrading bacterium isolated from mangrove sediment.</title>
        <authorList>
            <person name="Liu Y."/>
        </authorList>
    </citation>
    <scope>NUCLEOTIDE SEQUENCE [LARGE SCALE GENOMIC DNA]</scope>
    <source>
        <strain evidence="4">C32</strain>
    </source>
</reference>
<keyword evidence="1" id="KW-1133">Transmembrane helix</keyword>
<evidence type="ECO:0000313" key="3">
    <source>
        <dbReference type="EMBL" id="MCS4558846.1"/>
    </source>
</evidence>
<feature type="non-terminal residue" evidence="3">
    <location>
        <position position="1"/>
    </location>
</feature>
<organism evidence="3 4">
    <name type="scientific">Shewanella electrica</name>
    <dbReference type="NCBI Taxonomy" id="515560"/>
    <lineage>
        <taxon>Bacteria</taxon>
        <taxon>Pseudomonadati</taxon>
        <taxon>Pseudomonadota</taxon>
        <taxon>Gammaproteobacteria</taxon>
        <taxon>Alteromonadales</taxon>
        <taxon>Shewanellaceae</taxon>
        <taxon>Shewanella</taxon>
    </lineage>
</organism>
<keyword evidence="4" id="KW-1185">Reference proteome</keyword>
<feature type="domain" description="EamA" evidence="2">
    <location>
        <begin position="2"/>
        <end position="89"/>
    </location>
</feature>
<keyword evidence="1" id="KW-0472">Membrane</keyword>
<feature type="transmembrane region" description="Helical" evidence="1">
    <location>
        <begin position="22"/>
        <end position="42"/>
    </location>
</feature>
<reference evidence="3 4" key="1">
    <citation type="submission" date="2022-02" db="EMBL/GenBank/DDBJ databases">
        <authorList>
            <person name="Zhuang L."/>
        </authorList>
    </citation>
    <scope>NUCLEOTIDE SEQUENCE [LARGE SCALE GENOMIC DNA]</scope>
    <source>
        <strain evidence="3 4">C32</strain>
    </source>
</reference>
<proteinExistence type="predicted"/>
<accession>A0ABT2FRZ5</accession>